<feature type="region of interest" description="Disordered" evidence="1">
    <location>
        <begin position="370"/>
        <end position="431"/>
    </location>
</feature>
<evidence type="ECO:0000259" key="2">
    <source>
        <dbReference type="PROSITE" id="PS50238"/>
    </source>
</evidence>
<gene>
    <name evidence="3" type="ORF">DIATSA_LOCUS1716</name>
</gene>
<reference evidence="3" key="2">
    <citation type="submission" date="2022-10" db="EMBL/GenBank/DDBJ databases">
        <authorList>
            <consortium name="ENA_rothamsted_submissions"/>
            <consortium name="culmorum"/>
            <person name="King R."/>
        </authorList>
    </citation>
    <scope>NUCLEOTIDE SEQUENCE</scope>
</reference>
<dbReference type="Proteomes" id="UP001153714">
    <property type="component" value="Chromosome 11"/>
</dbReference>
<feature type="region of interest" description="Disordered" evidence="1">
    <location>
        <begin position="104"/>
        <end position="130"/>
    </location>
</feature>
<dbReference type="PANTHER" id="PTHR23175">
    <property type="entry name" value="PDZ DOMAIN-CONTAINING PROTEIN"/>
    <property type="match status" value="1"/>
</dbReference>
<protein>
    <recommendedName>
        <fullName evidence="2">Rho-GAP domain-containing protein</fullName>
    </recommendedName>
</protein>
<sequence length="431" mass="47412">MEARNLAIVFGPTLVRAASDDMLAMVNDMSSQCRIIESFLTHYDWYFEEEEGEPPVDPPPTAEELSPAPAPSRDLLIHNVKKIEGKDVSTRDIVSSIISAANRKIQRKPRKDKKWEDKAASPPRSPPAHLTTALAHYDGLPHDALHKIDIESMTALNRGRHETFTIDGAGDLVSSLTSTFDQKLRSLNNSSPLDDGSIPYADEGQDENDDGKSSTSPSSGSDRASPASPPSPAARASELKAAWLARDLRNSSSSSDEPDRAWPRRCLPADDADDSEKENCSRPAPPAAPRPRSPSAGAADARDRDEPDADLDRAKPKRTESLNRDPARPDARVLRSESLNCRPRPEPEREWAAAAFRRRDVAAWRSTKLKRKNGMPERGIKRRHTVGGTKDFDKDGWSARHTRTSSPDLTADGVWPAPLVPPPRPPLESHV</sequence>
<dbReference type="InterPro" id="IPR000198">
    <property type="entry name" value="RhoGAP_dom"/>
</dbReference>
<feature type="compositionally biased region" description="Pro residues" evidence="1">
    <location>
        <begin position="283"/>
        <end position="292"/>
    </location>
</feature>
<feature type="region of interest" description="Disordered" evidence="1">
    <location>
        <begin position="186"/>
        <end position="348"/>
    </location>
</feature>
<evidence type="ECO:0000313" key="3">
    <source>
        <dbReference type="EMBL" id="CAG9783551.1"/>
    </source>
</evidence>
<keyword evidence="4" id="KW-1185">Reference proteome</keyword>
<proteinExistence type="predicted"/>
<name>A0A9N9QUG8_9NEOP</name>
<dbReference type="SUPFAM" id="SSF48350">
    <property type="entry name" value="GTPase activation domain, GAP"/>
    <property type="match status" value="1"/>
</dbReference>
<dbReference type="EMBL" id="OU893342">
    <property type="protein sequence ID" value="CAG9783551.1"/>
    <property type="molecule type" value="Genomic_DNA"/>
</dbReference>
<dbReference type="Gene3D" id="1.10.555.10">
    <property type="entry name" value="Rho GTPase activation protein"/>
    <property type="match status" value="1"/>
</dbReference>
<evidence type="ECO:0000313" key="4">
    <source>
        <dbReference type="Proteomes" id="UP001153714"/>
    </source>
</evidence>
<dbReference type="GO" id="GO:0007165">
    <property type="term" value="P:signal transduction"/>
    <property type="evidence" value="ECO:0007669"/>
    <property type="project" value="InterPro"/>
</dbReference>
<organism evidence="3 4">
    <name type="scientific">Diatraea saccharalis</name>
    <name type="common">sugarcane borer</name>
    <dbReference type="NCBI Taxonomy" id="40085"/>
    <lineage>
        <taxon>Eukaryota</taxon>
        <taxon>Metazoa</taxon>
        <taxon>Ecdysozoa</taxon>
        <taxon>Arthropoda</taxon>
        <taxon>Hexapoda</taxon>
        <taxon>Insecta</taxon>
        <taxon>Pterygota</taxon>
        <taxon>Neoptera</taxon>
        <taxon>Endopterygota</taxon>
        <taxon>Lepidoptera</taxon>
        <taxon>Glossata</taxon>
        <taxon>Ditrysia</taxon>
        <taxon>Pyraloidea</taxon>
        <taxon>Crambidae</taxon>
        <taxon>Crambinae</taxon>
        <taxon>Diatraea</taxon>
    </lineage>
</organism>
<dbReference type="InterPro" id="IPR008936">
    <property type="entry name" value="Rho_GTPase_activation_prot"/>
</dbReference>
<dbReference type="OrthoDB" id="6281275at2759"/>
<evidence type="ECO:0000256" key="1">
    <source>
        <dbReference type="SAM" id="MobiDB-lite"/>
    </source>
</evidence>
<feature type="domain" description="Rho-GAP" evidence="2">
    <location>
        <begin position="1"/>
        <end position="47"/>
    </location>
</feature>
<feature type="compositionally biased region" description="Low complexity" evidence="1">
    <location>
        <begin position="213"/>
        <end position="226"/>
    </location>
</feature>
<dbReference type="PANTHER" id="PTHR23175:SF23">
    <property type="entry name" value="PDZ DOMAIN-CONTAINING PROTEIN"/>
    <property type="match status" value="1"/>
</dbReference>
<feature type="compositionally biased region" description="Basic and acidic residues" evidence="1">
    <location>
        <begin position="300"/>
        <end position="335"/>
    </location>
</feature>
<dbReference type="AlphaFoldDB" id="A0A9N9QUG8"/>
<feature type="compositionally biased region" description="Pro residues" evidence="1">
    <location>
        <begin position="418"/>
        <end position="431"/>
    </location>
</feature>
<feature type="region of interest" description="Disordered" evidence="1">
    <location>
        <begin position="50"/>
        <end position="70"/>
    </location>
</feature>
<accession>A0A9N9QUG8</accession>
<reference evidence="3" key="1">
    <citation type="submission" date="2021-12" db="EMBL/GenBank/DDBJ databases">
        <authorList>
            <person name="King R."/>
        </authorList>
    </citation>
    <scope>NUCLEOTIDE SEQUENCE</scope>
</reference>
<dbReference type="PROSITE" id="PS50238">
    <property type="entry name" value="RHOGAP"/>
    <property type="match status" value="1"/>
</dbReference>